<dbReference type="RefSeq" id="WP_157477329.1">
    <property type="nucleotide sequence ID" value="NZ_CP046566.1"/>
</dbReference>
<protein>
    <recommendedName>
        <fullName evidence="4">PEGA domain-containing protein</fullName>
    </recommendedName>
</protein>
<dbReference type="PROSITE" id="PS51257">
    <property type="entry name" value="PROKAR_LIPOPROTEIN"/>
    <property type="match status" value="1"/>
</dbReference>
<name>A0A6I6GY98_9BACT</name>
<keyword evidence="1" id="KW-0732">Signal</keyword>
<evidence type="ECO:0000256" key="1">
    <source>
        <dbReference type="SAM" id="SignalP"/>
    </source>
</evidence>
<dbReference type="EMBL" id="CP046566">
    <property type="protein sequence ID" value="QGW27501.1"/>
    <property type="molecule type" value="Genomic_DNA"/>
</dbReference>
<reference evidence="2 3" key="1">
    <citation type="submission" date="2019-11" db="EMBL/GenBank/DDBJ databases">
        <authorList>
            <person name="Im W.T."/>
        </authorList>
    </citation>
    <scope>NUCLEOTIDE SEQUENCE [LARGE SCALE GENOMIC DNA]</scope>
    <source>
        <strain evidence="2 3">SB-02</strain>
    </source>
</reference>
<feature type="chain" id="PRO_5026219612" description="PEGA domain-containing protein" evidence="1">
    <location>
        <begin position="23"/>
        <end position="74"/>
    </location>
</feature>
<dbReference type="Proteomes" id="UP000426027">
    <property type="component" value="Chromosome"/>
</dbReference>
<evidence type="ECO:0008006" key="4">
    <source>
        <dbReference type="Google" id="ProtNLM"/>
    </source>
</evidence>
<dbReference type="AlphaFoldDB" id="A0A6I6GY98"/>
<feature type="signal peptide" evidence="1">
    <location>
        <begin position="1"/>
        <end position="22"/>
    </location>
</feature>
<gene>
    <name evidence="2" type="ORF">GLV81_04780</name>
</gene>
<organism evidence="2 3">
    <name type="scientific">Phnomibacter ginsenosidimutans</name>
    <dbReference type="NCBI Taxonomy" id="2676868"/>
    <lineage>
        <taxon>Bacteria</taxon>
        <taxon>Pseudomonadati</taxon>
        <taxon>Bacteroidota</taxon>
        <taxon>Chitinophagia</taxon>
        <taxon>Chitinophagales</taxon>
        <taxon>Chitinophagaceae</taxon>
        <taxon>Phnomibacter</taxon>
    </lineage>
</organism>
<proteinExistence type="predicted"/>
<evidence type="ECO:0000313" key="2">
    <source>
        <dbReference type="EMBL" id="QGW27501.1"/>
    </source>
</evidence>
<sequence length="74" mass="8035">MKLTKTAVVLLFAASFSSQSCAVMFQGSKKEVSVKSMTQGATIWIDGEKAGEDAVTQKLTRKDDHTILVKKTDV</sequence>
<accession>A0A6I6GY98</accession>
<dbReference type="KEGG" id="fls:GLV81_04780"/>
<keyword evidence="3" id="KW-1185">Reference proteome</keyword>
<evidence type="ECO:0000313" key="3">
    <source>
        <dbReference type="Proteomes" id="UP000426027"/>
    </source>
</evidence>